<dbReference type="Gene3D" id="1.10.45.10">
    <property type="entry name" value="Vanillyl-alcohol Oxidase, Chain A, domain 4"/>
    <property type="match status" value="1"/>
</dbReference>
<dbReference type="InterPro" id="IPR051914">
    <property type="entry name" value="FAD-linked_OxidoTrans_Type4"/>
</dbReference>
<dbReference type="FunFam" id="1.10.45.10:FF:000001">
    <property type="entry name" value="D-lactate dehydrogenase mitochondrial"/>
    <property type="match status" value="1"/>
</dbReference>
<dbReference type="SUPFAM" id="SSF55103">
    <property type="entry name" value="FAD-linked oxidases, C-terminal domain"/>
    <property type="match status" value="1"/>
</dbReference>
<dbReference type="InterPro" id="IPR016164">
    <property type="entry name" value="FAD-linked_Oxase-like_C"/>
</dbReference>
<dbReference type="PROSITE" id="PS51387">
    <property type="entry name" value="FAD_PCMH"/>
    <property type="match status" value="1"/>
</dbReference>
<organism evidence="7 8">
    <name type="scientific">Eiseniibacteriota bacterium</name>
    <dbReference type="NCBI Taxonomy" id="2212470"/>
    <lineage>
        <taxon>Bacteria</taxon>
        <taxon>Candidatus Eiseniibacteriota</taxon>
    </lineage>
</organism>
<keyword evidence="3" id="KW-0285">Flavoprotein</keyword>
<dbReference type="Gene3D" id="3.30.70.2740">
    <property type="match status" value="1"/>
</dbReference>
<dbReference type="InterPro" id="IPR016171">
    <property type="entry name" value="Vanillyl_alc_oxidase_C-sub2"/>
</dbReference>
<dbReference type="InterPro" id="IPR036318">
    <property type="entry name" value="FAD-bd_PCMH-like_sf"/>
</dbReference>
<dbReference type="InterPro" id="IPR004113">
    <property type="entry name" value="FAD-bd_oxidored_4_C"/>
</dbReference>
<dbReference type="EMBL" id="VBOR01000039">
    <property type="protein sequence ID" value="TMQ50219.1"/>
    <property type="molecule type" value="Genomic_DNA"/>
</dbReference>
<proteinExistence type="inferred from homology"/>
<dbReference type="InterPro" id="IPR016169">
    <property type="entry name" value="FAD-bd_PCMH_sub2"/>
</dbReference>
<evidence type="ECO:0000256" key="3">
    <source>
        <dbReference type="ARBA" id="ARBA00022630"/>
    </source>
</evidence>
<name>A0A538SFS0_UNCEI</name>
<comment type="caution">
    <text evidence="7">The sequence shown here is derived from an EMBL/GenBank/DDBJ whole genome shotgun (WGS) entry which is preliminary data.</text>
</comment>
<sequence length="461" mass="50281">MSTRHGLVGLPSELEKIVGKTDVIQEGEFFEEHRRDMADYEGIPAVVVRPHSEEQVSAIVRLANRRQIPILAWGAGSSLTGAVVREGAIVVDMKRFDRILKVDPVNWYVEVQPGVVLDDLGNALKGEGFFFPPDPASSFLCTVGGAIATGAGGMRCVRHGTMKDWVMALRVVLPNGTVASLGEPLPKNRAGYDLVHLFVGSEGTLGIITQATLKILPLPVVRIRRMLVQFADWPAAGEAIKGLRKARVVPDLLEFLDRETIAAVNRSFDFRVEEAEATLLVDLEEPSIPTATEVFRSHHALAIRPAADQDEADRLYQVRARAYLALKERSSGIQIEDVVVPIDFLAEYLRFVKEVAARHQVQIPVVGHAGDGNVHPAILYDKADPKSREAAAAAFEEICQYAIRVGGSVTGEHGVGSQKVALFRAQLEAHGGGDSLRLMKEIKRVFDPKGIMNPGKYVDAA</sequence>
<evidence type="ECO:0000256" key="4">
    <source>
        <dbReference type="ARBA" id="ARBA00022827"/>
    </source>
</evidence>
<dbReference type="Pfam" id="PF02913">
    <property type="entry name" value="FAD-oxidase_C"/>
    <property type="match status" value="1"/>
</dbReference>
<dbReference type="PANTHER" id="PTHR42934">
    <property type="entry name" value="GLYCOLATE OXIDASE SUBUNIT GLCD"/>
    <property type="match status" value="1"/>
</dbReference>
<dbReference type="SUPFAM" id="SSF56176">
    <property type="entry name" value="FAD-binding/transporter-associated domain-like"/>
    <property type="match status" value="1"/>
</dbReference>
<evidence type="ECO:0000313" key="8">
    <source>
        <dbReference type="Proteomes" id="UP000316292"/>
    </source>
</evidence>
<dbReference type="Gene3D" id="3.30.465.10">
    <property type="match status" value="1"/>
</dbReference>
<dbReference type="InterPro" id="IPR006094">
    <property type="entry name" value="Oxid_FAD_bind_N"/>
</dbReference>
<accession>A0A538SFS0</accession>
<evidence type="ECO:0000313" key="7">
    <source>
        <dbReference type="EMBL" id="TMQ50219.1"/>
    </source>
</evidence>
<comment type="similarity">
    <text evidence="2">Belongs to the FAD-binding oxidoreductase/transferase type 4 family.</text>
</comment>
<dbReference type="FunFam" id="3.30.70.2740:FF:000001">
    <property type="entry name" value="D-lactate dehydrogenase mitochondrial"/>
    <property type="match status" value="1"/>
</dbReference>
<dbReference type="InterPro" id="IPR016166">
    <property type="entry name" value="FAD-bd_PCMH"/>
</dbReference>
<feature type="domain" description="FAD-binding PCMH-type" evidence="6">
    <location>
        <begin position="40"/>
        <end position="218"/>
    </location>
</feature>
<dbReference type="GO" id="GO:0071949">
    <property type="term" value="F:FAD binding"/>
    <property type="evidence" value="ECO:0007669"/>
    <property type="project" value="InterPro"/>
</dbReference>
<dbReference type="Proteomes" id="UP000316292">
    <property type="component" value="Unassembled WGS sequence"/>
</dbReference>
<protein>
    <submittedName>
        <fullName evidence="7">FAD-binding protein</fullName>
    </submittedName>
</protein>
<evidence type="ECO:0000256" key="1">
    <source>
        <dbReference type="ARBA" id="ARBA00001974"/>
    </source>
</evidence>
<keyword evidence="5" id="KW-0560">Oxidoreductase</keyword>
<evidence type="ECO:0000259" key="6">
    <source>
        <dbReference type="PROSITE" id="PS51387"/>
    </source>
</evidence>
<keyword evidence="4" id="KW-0274">FAD</keyword>
<dbReference type="Pfam" id="PF01565">
    <property type="entry name" value="FAD_binding_4"/>
    <property type="match status" value="1"/>
</dbReference>
<evidence type="ECO:0000256" key="5">
    <source>
        <dbReference type="ARBA" id="ARBA00023002"/>
    </source>
</evidence>
<evidence type="ECO:0000256" key="2">
    <source>
        <dbReference type="ARBA" id="ARBA00008000"/>
    </source>
</evidence>
<gene>
    <name evidence="7" type="ORF">E6K71_03080</name>
</gene>
<dbReference type="PANTHER" id="PTHR42934:SF2">
    <property type="entry name" value="GLYCOLATE OXIDASE SUBUNIT GLCD"/>
    <property type="match status" value="1"/>
</dbReference>
<reference evidence="7 8" key="1">
    <citation type="journal article" date="2019" name="Nat. Microbiol.">
        <title>Mediterranean grassland soil C-N compound turnover is dependent on rainfall and depth, and is mediated by genomically divergent microorganisms.</title>
        <authorList>
            <person name="Diamond S."/>
            <person name="Andeer P.F."/>
            <person name="Li Z."/>
            <person name="Crits-Christoph A."/>
            <person name="Burstein D."/>
            <person name="Anantharaman K."/>
            <person name="Lane K.R."/>
            <person name="Thomas B.C."/>
            <person name="Pan C."/>
            <person name="Northen T.R."/>
            <person name="Banfield J.F."/>
        </authorList>
    </citation>
    <scope>NUCLEOTIDE SEQUENCE [LARGE SCALE GENOMIC DNA]</scope>
    <source>
        <strain evidence="7">WS_1</strain>
    </source>
</reference>
<comment type="cofactor">
    <cofactor evidence="1">
        <name>FAD</name>
        <dbReference type="ChEBI" id="CHEBI:57692"/>
    </cofactor>
</comment>
<dbReference type="GO" id="GO:0016491">
    <property type="term" value="F:oxidoreductase activity"/>
    <property type="evidence" value="ECO:0007669"/>
    <property type="project" value="UniProtKB-KW"/>
</dbReference>
<dbReference type="AlphaFoldDB" id="A0A538SFS0"/>